<dbReference type="AlphaFoldDB" id="A0AA49GMH3"/>
<proteinExistence type="predicted"/>
<evidence type="ECO:0000313" key="3">
    <source>
        <dbReference type="EMBL" id="WKN37022.1"/>
    </source>
</evidence>
<organism evidence="3">
    <name type="scientific">Roseihalotalea indica</name>
    <dbReference type="NCBI Taxonomy" id="2867963"/>
    <lineage>
        <taxon>Bacteria</taxon>
        <taxon>Pseudomonadati</taxon>
        <taxon>Bacteroidota</taxon>
        <taxon>Cytophagia</taxon>
        <taxon>Cytophagales</taxon>
        <taxon>Catalimonadaceae</taxon>
        <taxon>Roseihalotalea</taxon>
    </lineage>
</organism>
<evidence type="ECO:0008006" key="4">
    <source>
        <dbReference type="Google" id="ProtNLM"/>
    </source>
</evidence>
<accession>A0AA49GMH3</accession>
<reference evidence="3" key="2">
    <citation type="journal article" date="2024" name="Antonie Van Leeuwenhoek">
        <title>Roseihalotalea indica gen. nov., sp. nov., a halophilic Bacteroidetes from mesopelagic Southwest Indian Ocean with higher carbohydrate metabolic potential.</title>
        <authorList>
            <person name="Chen B."/>
            <person name="Zhang M."/>
            <person name="Lin D."/>
            <person name="Ye J."/>
            <person name="Tang K."/>
        </authorList>
    </citation>
    <scope>NUCLEOTIDE SEQUENCE</scope>
    <source>
        <strain evidence="3">TK19036</strain>
    </source>
</reference>
<reference evidence="3" key="1">
    <citation type="journal article" date="2023" name="Comput. Struct. Biotechnol. J.">
        <title>Discovery of a novel marine Bacteroidetes with a rich repertoire of carbohydrate-active enzymes.</title>
        <authorList>
            <person name="Chen B."/>
            <person name="Liu G."/>
            <person name="Chen Q."/>
            <person name="Wang H."/>
            <person name="Liu L."/>
            <person name="Tang K."/>
        </authorList>
    </citation>
    <scope>NUCLEOTIDE SEQUENCE</scope>
    <source>
        <strain evidence="3">TK19036</strain>
    </source>
</reference>
<feature type="signal peptide" evidence="2">
    <location>
        <begin position="1"/>
        <end position="20"/>
    </location>
</feature>
<name>A0AA49GMH3_9BACT</name>
<sequence length="137" mass="15309">MKKLLLSIGFAAGTVLFVNAQEVLPQEQPLPQEEQETETMDETTTQQGMESQEGITLISEEELPQEVKDGLASSKYGDATVEQAFELTGEAVPYQLVEKTTDEPSDEKFYQLQVNQDNEPAILYFDEQGELVEAQTM</sequence>
<keyword evidence="2" id="KW-0732">Signal</keyword>
<feature type="region of interest" description="Disordered" evidence="1">
    <location>
        <begin position="26"/>
        <end position="61"/>
    </location>
</feature>
<dbReference type="EMBL" id="CP120682">
    <property type="protein sequence ID" value="WKN37022.1"/>
    <property type="molecule type" value="Genomic_DNA"/>
</dbReference>
<evidence type="ECO:0000256" key="1">
    <source>
        <dbReference type="SAM" id="MobiDB-lite"/>
    </source>
</evidence>
<evidence type="ECO:0000256" key="2">
    <source>
        <dbReference type="SAM" id="SignalP"/>
    </source>
</evidence>
<protein>
    <recommendedName>
        <fullName evidence="4">PepSY domain-containing protein</fullName>
    </recommendedName>
</protein>
<gene>
    <name evidence="3" type="ORF">K4G66_32145</name>
</gene>
<dbReference type="Gene3D" id="3.10.450.360">
    <property type="match status" value="1"/>
</dbReference>
<feature type="chain" id="PRO_5041260284" description="PepSY domain-containing protein" evidence="2">
    <location>
        <begin position="21"/>
        <end position="137"/>
    </location>
</feature>